<keyword evidence="5 8" id="KW-1133">Transmembrane helix</keyword>
<feature type="transmembrane region" description="Helical" evidence="8">
    <location>
        <begin position="140"/>
        <end position="161"/>
    </location>
</feature>
<dbReference type="EMBL" id="ML122304">
    <property type="protein sequence ID" value="RPD54546.1"/>
    <property type="molecule type" value="Genomic_DNA"/>
</dbReference>
<comment type="subcellular location">
    <subcellularLocation>
        <location evidence="1">Endomembrane system</location>
        <topology evidence="1">Multi-pass membrane protein</topology>
    </subcellularLocation>
</comment>
<dbReference type="PANTHER" id="PTHR23501">
    <property type="entry name" value="MAJOR FACILITATOR SUPERFAMILY"/>
    <property type="match status" value="1"/>
</dbReference>
<dbReference type="Proteomes" id="UP000313359">
    <property type="component" value="Unassembled WGS sequence"/>
</dbReference>
<dbReference type="GO" id="GO:0012505">
    <property type="term" value="C:endomembrane system"/>
    <property type="evidence" value="ECO:0007669"/>
    <property type="project" value="UniProtKB-SubCell"/>
</dbReference>
<dbReference type="InterPro" id="IPR020846">
    <property type="entry name" value="MFS_dom"/>
</dbReference>
<dbReference type="SUPFAM" id="SSF103473">
    <property type="entry name" value="MFS general substrate transporter"/>
    <property type="match status" value="1"/>
</dbReference>
<dbReference type="InterPro" id="IPR011701">
    <property type="entry name" value="MFS"/>
</dbReference>
<keyword evidence="3" id="KW-0813">Transport</keyword>
<name>A0A5C2RW66_9APHY</name>
<protein>
    <submittedName>
        <fullName evidence="10">MFS general substrate transporter</fullName>
    </submittedName>
</protein>
<feature type="transmembrane region" description="Helical" evidence="8">
    <location>
        <begin position="442"/>
        <end position="462"/>
    </location>
</feature>
<evidence type="ECO:0000313" key="11">
    <source>
        <dbReference type="Proteomes" id="UP000313359"/>
    </source>
</evidence>
<dbReference type="InterPro" id="IPR036259">
    <property type="entry name" value="MFS_trans_sf"/>
</dbReference>
<feature type="transmembrane region" description="Helical" evidence="8">
    <location>
        <begin position="271"/>
        <end position="289"/>
    </location>
</feature>
<evidence type="ECO:0000256" key="2">
    <source>
        <dbReference type="ARBA" id="ARBA00008335"/>
    </source>
</evidence>
<organism evidence="10 11">
    <name type="scientific">Lentinus tigrinus ALCF2SS1-6</name>
    <dbReference type="NCBI Taxonomy" id="1328759"/>
    <lineage>
        <taxon>Eukaryota</taxon>
        <taxon>Fungi</taxon>
        <taxon>Dikarya</taxon>
        <taxon>Basidiomycota</taxon>
        <taxon>Agaricomycotina</taxon>
        <taxon>Agaricomycetes</taxon>
        <taxon>Polyporales</taxon>
        <taxon>Polyporaceae</taxon>
        <taxon>Lentinus</taxon>
    </lineage>
</organism>
<dbReference type="OrthoDB" id="3437016at2759"/>
<evidence type="ECO:0000256" key="5">
    <source>
        <dbReference type="ARBA" id="ARBA00022989"/>
    </source>
</evidence>
<feature type="transmembrane region" description="Helical" evidence="8">
    <location>
        <begin position="401"/>
        <end position="430"/>
    </location>
</feature>
<dbReference type="PANTHER" id="PTHR23501:SF84">
    <property type="entry name" value="VACUOLAR MEMBRANE AMINO ACID UPTAKE TRANSPORTER FNX2"/>
    <property type="match status" value="1"/>
</dbReference>
<keyword evidence="6 8" id="KW-0472">Membrane</keyword>
<feature type="transmembrane region" description="Helical" evidence="8">
    <location>
        <begin position="115"/>
        <end position="133"/>
    </location>
</feature>
<sequence>MSTADERTPLLSESSAGESTYVEPAETANTCVGSEDLSEPVKPSVSLVAVMAPMILGIFLAAMDTTIVTSTYASIGSRFEQLQNTSWIATGYMLSLTSFQPLYGKLSDIFGRKSSLLFAYFVFALGCLFCGLARNMTELIAARALAGIGGGGMSTMASIILSDVATLRQRGTLQGFANIAWAAGQATGAPLGGFLADGIGWRWAFLIQVPLALLAIVSVGFGLNLPRPAHGNLREKLARIDFAGAATLVAATFLLLLGLDHGGNVSWRDHITVISLTVSALFFASFVVVELRWAREPFAPKRIVANKSLLASYLANLFSNGAAISLIFNVSLYLQAVQRVSASEVGLTLLPTIFGGVTGSLGTGLIMQATGKYYFLTIGAFALMLAGDLVVALVTGPLVKYSLVALSIGLISNNIGIGSGLTTTLVALIANAGPEDQAIATAVSYLFRSLGSVVGLSVGTTITQDVLRQSLRKRLAGEDSDIDEITKRVRESLEYLELLQPEVREKVVLAYQDGLQASFWFTVALTSLTVLCAVYIKEKPLAR</sequence>
<dbReference type="Gene3D" id="1.20.1720.10">
    <property type="entry name" value="Multidrug resistance protein D"/>
    <property type="match status" value="1"/>
</dbReference>
<evidence type="ECO:0000256" key="4">
    <source>
        <dbReference type="ARBA" id="ARBA00022692"/>
    </source>
</evidence>
<evidence type="ECO:0000256" key="3">
    <source>
        <dbReference type="ARBA" id="ARBA00022448"/>
    </source>
</evidence>
<keyword evidence="4 8" id="KW-0812">Transmembrane</keyword>
<keyword evidence="11" id="KW-1185">Reference proteome</keyword>
<dbReference type="STRING" id="1328759.A0A5C2RW66"/>
<evidence type="ECO:0000256" key="6">
    <source>
        <dbReference type="ARBA" id="ARBA00023136"/>
    </source>
</evidence>
<evidence type="ECO:0000259" key="9">
    <source>
        <dbReference type="PROSITE" id="PS50850"/>
    </source>
</evidence>
<dbReference type="Pfam" id="PF07690">
    <property type="entry name" value="MFS_1"/>
    <property type="match status" value="1"/>
</dbReference>
<proteinExistence type="inferred from homology"/>
<feature type="region of interest" description="Disordered" evidence="7">
    <location>
        <begin position="1"/>
        <end position="24"/>
    </location>
</feature>
<feature type="transmembrane region" description="Helical" evidence="8">
    <location>
        <begin position="44"/>
        <end position="63"/>
    </location>
</feature>
<dbReference type="GO" id="GO:0000329">
    <property type="term" value="C:fungal-type vacuole membrane"/>
    <property type="evidence" value="ECO:0007669"/>
    <property type="project" value="TreeGrafter"/>
</dbReference>
<dbReference type="CDD" id="cd17502">
    <property type="entry name" value="MFS_Azr1_MDR_like"/>
    <property type="match status" value="1"/>
</dbReference>
<reference evidence="10" key="1">
    <citation type="journal article" date="2018" name="Genome Biol. Evol.">
        <title>Genomics and development of Lentinus tigrinus, a white-rot wood-decaying mushroom with dimorphic fruiting bodies.</title>
        <authorList>
            <person name="Wu B."/>
            <person name="Xu Z."/>
            <person name="Knudson A."/>
            <person name="Carlson A."/>
            <person name="Chen N."/>
            <person name="Kovaka S."/>
            <person name="LaButti K."/>
            <person name="Lipzen A."/>
            <person name="Pennachio C."/>
            <person name="Riley R."/>
            <person name="Schakwitz W."/>
            <person name="Umezawa K."/>
            <person name="Ohm R.A."/>
            <person name="Grigoriev I.V."/>
            <person name="Nagy L.G."/>
            <person name="Gibbons J."/>
            <person name="Hibbett D."/>
        </authorList>
    </citation>
    <scope>NUCLEOTIDE SEQUENCE [LARGE SCALE GENOMIC DNA]</scope>
    <source>
        <strain evidence="10">ALCF2SS1-6</strain>
    </source>
</reference>
<evidence type="ECO:0000256" key="7">
    <source>
        <dbReference type="SAM" id="MobiDB-lite"/>
    </source>
</evidence>
<evidence type="ECO:0000313" key="10">
    <source>
        <dbReference type="EMBL" id="RPD54546.1"/>
    </source>
</evidence>
<dbReference type="GO" id="GO:0015174">
    <property type="term" value="F:basic amino acid transmembrane transporter activity"/>
    <property type="evidence" value="ECO:0007669"/>
    <property type="project" value="TreeGrafter"/>
</dbReference>
<feature type="transmembrane region" description="Helical" evidence="8">
    <location>
        <begin position="203"/>
        <end position="225"/>
    </location>
</feature>
<feature type="transmembrane region" description="Helical" evidence="8">
    <location>
        <begin position="517"/>
        <end position="536"/>
    </location>
</feature>
<feature type="transmembrane region" description="Helical" evidence="8">
    <location>
        <begin position="346"/>
        <end position="366"/>
    </location>
</feature>
<feature type="domain" description="Major facilitator superfamily (MFS) profile" evidence="9">
    <location>
        <begin position="50"/>
        <end position="541"/>
    </location>
</feature>
<comment type="similarity">
    <text evidence="2">Belongs to the major facilitator superfamily.</text>
</comment>
<accession>A0A5C2RW66</accession>
<evidence type="ECO:0000256" key="8">
    <source>
        <dbReference type="SAM" id="Phobius"/>
    </source>
</evidence>
<feature type="transmembrane region" description="Helical" evidence="8">
    <location>
        <begin position="373"/>
        <end position="395"/>
    </location>
</feature>
<dbReference type="PROSITE" id="PS50850">
    <property type="entry name" value="MFS"/>
    <property type="match status" value="1"/>
</dbReference>
<dbReference type="FunFam" id="1.20.1720.10:FF:000013">
    <property type="entry name" value="Related to multidrug resistance proteins"/>
    <property type="match status" value="1"/>
</dbReference>
<gene>
    <name evidence="10" type="ORF">L227DRAFT_580363</name>
</gene>
<dbReference type="AlphaFoldDB" id="A0A5C2RW66"/>
<dbReference type="Gene3D" id="1.20.1250.20">
    <property type="entry name" value="MFS general substrate transporter like domains"/>
    <property type="match status" value="1"/>
</dbReference>
<evidence type="ECO:0000256" key="1">
    <source>
        <dbReference type="ARBA" id="ARBA00004127"/>
    </source>
</evidence>
<feature type="transmembrane region" description="Helical" evidence="8">
    <location>
        <begin position="310"/>
        <end position="334"/>
    </location>
</feature>
<feature type="transmembrane region" description="Helical" evidence="8">
    <location>
        <begin position="237"/>
        <end position="259"/>
    </location>
</feature>